<feature type="transmembrane region" description="Helical" evidence="1">
    <location>
        <begin position="209"/>
        <end position="238"/>
    </location>
</feature>
<dbReference type="InterPro" id="IPR007168">
    <property type="entry name" value="Phageshock_PspC_N"/>
</dbReference>
<protein>
    <recommendedName>
        <fullName evidence="2">Phage shock protein PspC N-terminal domain-containing protein</fullName>
    </recommendedName>
</protein>
<feature type="transmembrane region" description="Helical" evidence="1">
    <location>
        <begin position="142"/>
        <end position="162"/>
    </location>
</feature>
<name>K2FCZ4_9BACT</name>
<accession>K2FCZ4</accession>
<dbReference type="EMBL" id="AMFJ01000256">
    <property type="protein sequence ID" value="EKE28986.1"/>
    <property type="molecule type" value="Genomic_DNA"/>
</dbReference>
<gene>
    <name evidence="3" type="ORF">ACD_2C00256G0003</name>
</gene>
<feature type="transmembrane region" description="Helical" evidence="1">
    <location>
        <begin position="258"/>
        <end position="279"/>
    </location>
</feature>
<organism evidence="3">
    <name type="scientific">uncultured bacterium</name>
    <name type="common">gcode 4</name>
    <dbReference type="NCBI Taxonomy" id="1234023"/>
    <lineage>
        <taxon>Bacteria</taxon>
        <taxon>environmental samples</taxon>
    </lineage>
</organism>
<dbReference type="Pfam" id="PF04024">
    <property type="entry name" value="PspC"/>
    <property type="match status" value="1"/>
</dbReference>
<evidence type="ECO:0000313" key="3">
    <source>
        <dbReference type="EMBL" id="EKE28986.1"/>
    </source>
</evidence>
<comment type="caution">
    <text evidence="3">The sequence shown here is derived from an EMBL/GenBank/DDBJ whole genome shotgun (WGS) entry which is preliminary data.</text>
</comment>
<sequence>MKKIIINSNEFELPDWAHTFLQSYLDRTKKYITEHNLEYWLYEDIEERISEKFVGYSEANSIITEKDVISTVNEIWESEDIFRDYDNYSNHTGPKDKFTSDIKNSLKKTLYKNPSEWIIFWVCAWLWEFFGINPIWFRIFFIWSLFFFWTWIIIYIILAIILPNKNEDRADIEKNIKNATDKIAEIAQWSNIKEATIKIWSILESIFNLVWKIISAIFFFLLWMFIMAVSLAILFFWSMLRAWFVLDNQNIFEYVPQYAFFFFAIAWVWLFILSIISLAKILKREWIVWAKIVLSIITIVALSGFGIMSAFFETAVNYAQEYSKQSEISFSWTSFSWSEVKLNADPAIKKMKRPFIWNSVWISLYKSADSDIRIKSDDSIRAKNNQKWEEILSKLNPLTWTIENGALTLSAKNENFNSIVPVSFLDRDLEIYVPSDKQLDISGMGAYDFHIKNLKISGEDWMLYNWRYCSIWKLKYSEQYAQFICYPEFR</sequence>
<feature type="transmembrane region" description="Helical" evidence="1">
    <location>
        <begin position="286"/>
        <end position="312"/>
    </location>
</feature>
<keyword evidence="1" id="KW-0812">Transmembrane</keyword>
<evidence type="ECO:0000259" key="2">
    <source>
        <dbReference type="Pfam" id="PF04024"/>
    </source>
</evidence>
<reference evidence="3" key="1">
    <citation type="journal article" date="2012" name="Science">
        <title>Fermentation, hydrogen, and sulfur metabolism in multiple uncultivated bacterial phyla.</title>
        <authorList>
            <person name="Wrighton K.C."/>
            <person name="Thomas B.C."/>
            <person name="Sharon I."/>
            <person name="Miller C.S."/>
            <person name="Castelle C.J."/>
            <person name="VerBerkmoes N.C."/>
            <person name="Wilkins M.J."/>
            <person name="Hettich R.L."/>
            <person name="Lipton M.S."/>
            <person name="Williams K.H."/>
            <person name="Long P.E."/>
            <person name="Banfield J.F."/>
        </authorList>
    </citation>
    <scope>NUCLEOTIDE SEQUENCE [LARGE SCALE GENOMIC DNA]</scope>
</reference>
<keyword evidence="1" id="KW-0472">Membrane</keyword>
<proteinExistence type="predicted"/>
<keyword evidence="1" id="KW-1133">Transmembrane helix</keyword>
<feature type="domain" description="Phage shock protein PspC N-terminal" evidence="2">
    <location>
        <begin position="108"/>
        <end position="164"/>
    </location>
</feature>
<feature type="transmembrane region" description="Helical" evidence="1">
    <location>
        <begin position="117"/>
        <end position="136"/>
    </location>
</feature>
<dbReference type="AlphaFoldDB" id="K2FCZ4"/>
<evidence type="ECO:0000256" key="1">
    <source>
        <dbReference type="SAM" id="Phobius"/>
    </source>
</evidence>